<feature type="transmembrane region" description="Helical" evidence="9">
    <location>
        <begin position="252"/>
        <end position="274"/>
    </location>
</feature>
<evidence type="ECO:0000313" key="12">
    <source>
        <dbReference type="Proteomes" id="UP000006443"/>
    </source>
</evidence>
<evidence type="ECO:0000256" key="2">
    <source>
        <dbReference type="ARBA" id="ARBA00022475"/>
    </source>
</evidence>
<name>C0GEW9_DETAL</name>
<evidence type="ECO:0000256" key="4">
    <source>
        <dbReference type="ARBA" id="ARBA00022989"/>
    </source>
</evidence>
<dbReference type="eggNOG" id="COG0651">
    <property type="taxonomic scope" value="Bacteria"/>
</dbReference>
<feature type="transmembrane region" description="Helical" evidence="9">
    <location>
        <begin position="48"/>
        <end position="68"/>
    </location>
</feature>
<evidence type="ECO:0000256" key="3">
    <source>
        <dbReference type="ARBA" id="ARBA00022692"/>
    </source>
</evidence>
<feature type="transmembrane region" description="Helical" evidence="9">
    <location>
        <begin position="147"/>
        <end position="164"/>
    </location>
</feature>
<feature type="transmembrane region" description="Helical" evidence="9">
    <location>
        <begin position="357"/>
        <end position="381"/>
    </location>
</feature>
<dbReference type="RefSeq" id="WP_008515488.1">
    <property type="nucleotide sequence ID" value="NZ_ACJM01000004.1"/>
</dbReference>
<feature type="transmembrane region" description="Helical" evidence="9">
    <location>
        <begin position="323"/>
        <end position="345"/>
    </location>
</feature>
<dbReference type="EC" id="1.6.99.5" evidence="11"/>
<feature type="transmembrane region" description="Helical" evidence="9">
    <location>
        <begin position="393"/>
        <end position="414"/>
    </location>
</feature>
<protein>
    <submittedName>
        <fullName evidence="11">NADH dehydrogenase (Quinone)</fullName>
        <ecNumber evidence="11">1.6.99.5</ecNumber>
    </submittedName>
</protein>
<keyword evidence="4 9" id="KW-1133">Transmembrane helix</keyword>
<comment type="subcellular location">
    <subcellularLocation>
        <location evidence="1">Cell membrane</location>
        <topology evidence="1">Multi-pass membrane protein</topology>
    </subcellularLocation>
    <subcellularLocation>
        <location evidence="7">Membrane</location>
        <topology evidence="7">Multi-pass membrane protein</topology>
    </subcellularLocation>
</comment>
<dbReference type="PRINTS" id="PR01434">
    <property type="entry name" value="NADHDHGNASE5"/>
</dbReference>
<dbReference type="GO" id="GO:0005886">
    <property type="term" value="C:plasma membrane"/>
    <property type="evidence" value="ECO:0007669"/>
    <property type="project" value="UniProtKB-SubCell"/>
</dbReference>
<evidence type="ECO:0000256" key="7">
    <source>
        <dbReference type="RuleBase" id="RU000320"/>
    </source>
</evidence>
<keyword evidence="3 7" id="KW-0812">Transmembrane</keyword>
<comment type="caution">
    <text evidence="11">The sequence shown here is derived from an EMBL/GenBank/DDBJ whole genome shotgun (WGS) entry which is preliminary data.</text>
</comment>
<dbReference type="Proteomes" id="UP000006443">
    <property type="component" value="Unassembled WGS sequence"/>
</dbReference>
<feature type="transmembrane region" description="Helical" evidence="9">
    <location>
        <begin position="91"/>
        <end position="112"/>
    </location>
</feature>
<feature type="transmembrane region" description="Helical" evidence="9">
    <location>
        <begin position="20"/>
        <end position="41"/>
    </location>
</feature>
<reference evidence="11 12" key="1">
    <citation type="submission" date="2009-02" db="EMBL/GenBank/DDBJ databases">
        <title>Sequencing of the draft genome and assembly of Dethiobacter alkaliphilus AHT 1.</title>
        <authorList>
            <consortium name="US DOE Joint Genome Institute (JGI-PGF)"/>
            <person name="Lucas S."/>
            <person name="Copeland A."/>
            <person name="Lapidus A."/>
            <person name="Glavina del Rio T."/>
            <person name="Dalin E."/>
            <person name="Tice H."/>
            <person name="Bruce D."/>
            <person name="Goodwin L."/>
            <person name="Pitluck S."/>
            <person name="Larimer F."/>
            <person name="Land M.L."/>
            <person name="Hauser L."/>
            <person name="Muyzer G."/>
        </authorList>
    </citation>
    <scope>NUCLEOTIDE SEQUENCE [LARGE SCALE GENOMIC DNA]</scope>
    <source>
        <strain evidence="11 12">AHT 1</strain>
    </source>
</reference>
<dbReference type="AlphaFoldDB" id="C0GEW9"/>
<feature type="domain" description="NADH:quinone oxidoreductase/Mrp antiporter transmembrane" evidence="10">
    <location>
        <begin position="141"/>
        <end position="425"/>
    </location>
</feature>
<keyword evidence="5 11" id="KW-0560">Oxidoreductase</keyword>
<feature type="transmembrane region" description="Helical" evidence="9">
    <location>
        <begin position="294"/>
        <end position="316"/>
    </location>
</feature>
<dbReference type="InterPro" id="IPR052175">
    <property type="entry name" value="ComplexI-like_HydComp"/>
</dbReference>
<dbReference type="PANTHER" id="PTHR42682">
    <property type="entry name" value="HYDROGENASE-4 COMPONENT F"/>
    <property type="match status" value="1"/>
</dbReference>
<accession>C0GEW9</accession>
<dbReference type="Pfam" id="PF00361">
    <property type="entry name" value="Proton_antipo_M"/>
    <property type="match status" value="1"/>
</dbReference>
<organism evidence="11 12">
    <name type="scientific">Dethiobacter alkaliphilus AHT 1</name>
    <dbReference type="NCBI Taxonomy" id="555088"/>
    <lineage>
        <taxon>Bacteria</taxon>
        <taxon>Bacillati</taxon>
        <taxon>Bacillota</taxon>
        <taxon>Dethiobacteria</taxon>
        <taxon>Dethiobacterales</taxon>
        <taxon>Dethiobacteraceae</taxon>
        <taxon>Dethiobacter</taxon>
    </lineage>
</organism>
<feature type="transmembrane region" description="Helical" evidence="9">
    <location>
        <begin position="124"/>
        <end position="141"/>
    </location>
</feature>
<evidence type="ECO:0000256" key="6">
    <source>
        <dbReference type="ARBA" id="ARBA00023136"/>
    </source>
</evidence>
<dbReference type="OrthoDB" id="9807568at2"/>
<evidence type="ECO:0000313" key="11">
    <source>
        <dbReference type="EMBL" id="EEG78151.1"/>
    </source>
</evidence>
<dbReference type="InterPro" id="IPR001750">
    <property type="entry name" value="ND/Mrp_TM"/>
</dbReference>
<keyword evidence="2" id="KW-1003">Cell membrane</keyword>
<proteinExistence type="predicted"/>
<keyword evidence="6 9" id="KW-0472">Membrane</keyword>
<feature type="transmembrane region" description="Helical" evidence="9">
    <location>
        <begin position="537"/>
        <end position="559"/>
    </location>
</feature>
<feature type="transmembrane region" description="Helical" evidence="9">
    <location>
        <begin position="449"/>
        <end position="469"/>
    </location>
</feature>
<evidence type="ECO:0000256" key="9">
    <source>
        <dbReference type="SAM" id="Phobius"/>
    </source>
</evidence>
<keyword evidence="12" id="KW-1185">Reference proteome</keyword>
<evidence type="ECO:0000256" key="8">
    <source>
        <dbReference type="SAM" id="MobiDB-lite"/>
    </source>
</evidence>
<dbReference type="EMBL" id="ACJM01000004">
    <property type="protein sequence ID" value="EEG78151.1"/>
    <property type="molecule type" value="Genomic_DNA"/>
</dbReference>
<sequence>MSFQAAQEIMATTENITSLLPVAAIVFPLLGSFIVFLAGLYSARLRNVLAVLTALVTFGIVMSIYPYVQQGPLVYHFADVMNYGLYFRADFVSFVFAVLFAGSWLLATIYATVYMKEEHAQNRFYFFLIFTLAHCLGIVLAGDLFSLFLFFELMTFSSYVLIIHRQTPAALRAGSITIYMGVAGGLALLMGIFIMYWGLGTLEIAPMLEEILASGINPLVVIPLFMVGFGTKMGMVPLHIWLPRAYEEGPSPVNAISSAVMLKAGAYGLIRVMGMIFTPADPTVEIAGAEIMTWIGFATIWFGLITMVVGAGLAMLQNNAKRILGCSSISQMGYILMSIGVAVFLGYDRGGVGFAGAMYHIINHSIFKASLFFTVGAVYLITKDVDISRIGGMAKKVPFLLVTFMIAYIGIAGIPGGNGYASKAIMHRAIDYSYTYGGQFTSLWWGEKIYVLASAMTVVYFAKLLNGLFLGRTKPEQEKLDFSVSPLIKAVLGVFAAGILAIGLFPNFILNNYVIPASAGFTFDPYVFDSLREINFFLWYDLKEPLIVLGVAAVMYLFLDHTRGFQWKAPEWFSIEYVFFLPLSRFFLNTCCNFGASFDSGINKTYLQTGKIASNMCKYVSNFDSSINDAYEKSGNVARRLAERTEHFDSSLNEAYEKSGEYARRMADKSADFDGSPDEVHEHSGEDTRSLWDKMRGRPSDWNIKNLNFDSLLMALMLGLFLFILIYYNWIN</sequence>
<evidence type="ECO:0000256" key="5">
    <source>
        <dbReference type="ARBA" id="ARBA00023002"/>
    </source>
</evidence>
<gene>
    <name evidence="11" type="ORF">DealDRAFT_1028</name>
</gene>
<dbReference type="GO" id="GO:0016491">
    <property type="term" value="F:oxidoreductase activity"/>
    <property type="evidence" value="ECO:0007669"/>
    <property type="project" value="UniProtKB-KW"/>
</dbReference>
<dbReference type="STRING" id="555088.DealDRAFT_1028"/>
<feature type="transmembrane region" description="Helical" evidence="9">
    <location>
        <begin position="176"/>
        <end position="199"/>
    </location>
</feature>
<evidence type="ECO:0000259" key="10">
    <source>
        <dbReference type="Pfam" id="PF00361"/>
    </source>
</evidence>
<feature type="transmembrane region" description="Helical" evidence="9">
    <location>
        <begin position="490"/>
        <end position="510"/>
    </location>
</feature>
<evidence type="ECO:0000256" key="1">
    <source>
        <dbReference type="ARBA" id="ARBA00004651"/>
    </source>
</evidence>
<feature type="transmembrane region" description="Helical" evidence="9">
    <location>
        <begin position="712"/>
        <end position="731"/>
    </location>
</feature>
<feature type="region of interest" description="Disordered" evidence="8">
    <location>
        <begin position="670"/>
        <end position="692"/>
    </location>
</feature>
<feature type="transmembrane region" description="Helical" evidence="9">
    <location>
        <begin position="211"/>
        <end position="231"/>
    </location>
</feature>
<dbReference type="PANTHER" id="PTHR42682:SF4">
    <property type="entry name" value="NADH-UBIQUINONE_PLASTOQUINONE"/>
    <property type="match status" value="1"/>
</dbReference>